<dbReference type="PANTHER" id="PTHR43649:SF12">
    <property type="entry name" value="DIACETYLCHITOBIOSE BINDING PROTEIN DASA"/>
    <property type="match status" value="1"/>
</dbReference>
<dbReference type="CDD" id="cd13582">
    <property type="entry name" value="PBP2_AlgQ_like_3"/>
    <property type="match status" value="1"/>
</dbReference>
<comment type="caution">
    <text evidence="3">The sequence shown here is derived from an EMBL/GenBank/DDBJ whole genome shotgun (WGS) entry which is preliminary data.</text>
</comment>
<reference evidence="4" key="1">
    <citation type="journal article" date="2019" name="Int. J. Syst. Evol. Microbiol.">
        <title>The Global Catalogue of Microorganisms (GCM) 10K type strain sequencing project: providing services to taxonomists for standard genome sequencing and annotation.</title>
        <authorList>
            <consortium name="The Broad Institute Genomics Platform"/>
            <consortium name="The Broad Institute Genome Sequencing Center for Infectious Disease"/>
            <person name="Wu L."/>
            <person name="Ma J."/>
        </authorList>
    </citation>
    <scope>NUCLEOTIDE SEQUENCE [LARGE SCALE GENOMIC DNA]</scope>
    <source>
        <strain evidence="4">CCM 8749</strain>
    </source>
</reference>
<evidence type="ECO:0000256" key="1">
    <source>
        <dbReference type="SAM" id="MobiDB-lite"/>
    </source>
</evidence>
<evidence type="ECO:0000313" key="4">
    <source>
        <dbReference type="Proteomes" id="UP001596250"/>
    </source>
</evidence>
<feature type="region of interest" description="Disordered" evidence="1">
    <location>
        <begin position="30"/>
        <end position="62"/>
    </location>
</feature>
<keyword evidence="2" id="KW-0732">Signal</keyword>
<dbReference type="PANTHER" id="PTHR43649">
    <property type="entry name" value="ARABINOSE-BINDING PROTEIN-RELATED"/>
    <property type="match status" value="1"/>
</dbReference>
<feature type="chain" id="PRO_5045181609" evidence="2">
    <location>
        <begin position="24"/>
        <end position="584"/>
    </location>
</feature>
<dbReference type="Gene3D" id="3.40.190.10">
    <property type="entry name" value="Periplasmic binding protein-like II"/>
    <property type="match status" value="2"/>
</dbReference>
<accession>A0ABW1IL29</accession>
<dbReference type="EMBL" id="JBHSQV010000031">
    <property type="protein sequence ID" value="MFC5985740.1"/>
    <property type="molecule type" value="Genomic_DNA"/>
</dbReference>
<evidence type="ECO:0000256" key="2">
    <source>
        <dbReference type="SAM" id="SignalP"/>
    </source>
</evidence>
<gene>
    <name evidence="3" type="ORF">ACFPXP_04770</name>
</gene>
<evidence type="ECO:0000313" key="3">
    <source>
        <dbReference type="EMBL" id="MFC5985740.1"/>
    </source>
</evidence>
<feature type="signal peptide" evidence="2">
    <location>
        <begin position="1"/>
        <end position="23"/>
    </location>
</feature>
<dbReference type="RefSeq" id="WP_379892884.1">
    <property type="nucleotide sequence ID" value="NZ_CBCSCT010000023.1"/>
</dbReference>
<sequence>MKKSTAKMLMIIFIVSTLVTTLAACGSGNNGGNENNTNTNTNANTNTNSGNGGEGSGEDTNAEPITLSWFSVDPISSWNNMQDEVGKELTKKTGVTLEAEFAMDANRIALMIASGDYPDMISPKGDASKLVDAGALIDLRDLIEEHGPNLKKAYEKYWDRLRWSAEDDAIYILPTAESIDQQYMDIAGSFHLQHAAVKEAGYPDIKTVKDYEAVIQQYVDQHPTTADGQPTIGLTVLADDWRIMIGVTNPAFYTTGAPDDGEFHINQETYEVTYHYRRPEEKEYFRWLNHMNDIGLLDREAFVQKEDQYKAKIASGRVVGVIDQDWGFQDSVNALKAEGKFEQTYAHFPVTLTEEYKDHSLQSTGFMAGWGIGITTEAEDPVRAIQFLDYLASEEGQILNNWGIEGKHYMVDENGTRVIPDEVLDRKVNDATNFTKESGIGMYSISARYGDGVKDSSGNYYTTKYPEQIIQSYSDVEKETLSQYGVERWIELWPQRDEFPVKPWGAAWNISTPTDTDYAVLYKTMEEITRRRIPEIILAEPAEFDALWDEYMTEIEENGVEKMEDEYETFVKARIEHWGGSVGL</sequence>
<organism evidence="3 4">
    <name type="scientific">Marinicrinis lubricantis</name>
    <dbReference type="NCBI Taxonomy" id="2086470"/>
    <lineage>
        <taxon>Bacteria</taxon>
        <taxon>Bacillati</taxon>
        <taxon>Bacillota</taxon>
        <taxon>Bacilli</taxon>
        <taxon>Bacillales</taxon>
        <taxon>Paenibacillaceae</taxon>
    </lineage>
</organism>
<keyword evidence="4" id="KW-1185">Reference proteome</keyword>
<proteinExistence type="predicted"/>
<dbReference type="Proteomes" id="UP001596250">
    <property type="component" value="Unassembled WGS sequence"/>
</dbReference>
<dbReference type="SUPFAM" id="SSF53850">
    <property type="entry name" value="Periplasmic binding protein-like II"/>
    <property type="match status" value="1"/>
</dbReference>
<feature type="compositionally biased region" description="Low complexity" evidence="1">
    <location>
        <begin position="32"/>
        <end position="49"/>
    </location>
</feature>
<name>A0ABW1IL29_9BACL</name>
<protein>
    <submittedName>
        <fullName evidence="3">ABC transporter substrate-binding protein</fullName>
    </submittedName>
</protein>
<dbReference type="InterPro" id="IPR050490">
    <property type="entry name" value="Bact_solute-bd_prot1"/>
</dbReference>
<dbReference type="PROSITE" id="PS51257">
    <property type="entry name" value="PROKAR_LIPOPROTEIN"/>
    <property type="match status" value="1"/>
</dbReference>